<evidence type="ECO:0000313" key="2">
    <source>
        <dbReference type="Proteomes" id="UP000682416"/>
    </source>
</evidence>
<organism evidence="1 2">
    <name type="scientific">Nocardiopsis eucommiae</name>
    <dbReference type="NCBI Taxonomy" id="2831970"/>
    <lineage>
        <taxon>Bacteria</taxon>
        <taxon>Bacillati</taxon>
        <taxon>Actinomycetota</taxon>
        <taxon>Actinomycetes</taxon>
        <taxon>Streptosporangiales</taxon>
        <taxon>Nocardiopsidaceae</taxon>
        <taxon>Nocardiopsis</taxon>
    </lineage>
</organism>
<protein>
    <submittedName>
        <fullName evidence="1">Uncharacterized protein</fullName>
    </submittedName>
</protein>
<name>A0A975L6L6_9ACTN</name>
<reference evidence="1" key="1">
    <citation type="submission" date="2021-05" db="EMBL/GenBank/DDBJ databases">
        <authorList>
            <person name="Kaiqin L."/>
            <person name="Jian G."/>
        </authorList>
    </citation>
    <scope>NUCLEOTIDE SEQUENCE</scope>
    <source>
        <strain evidence="1">HDS5</strain>
    </source>
</reference>
<evidence type="ECO:0000313" key="1">
    <source>
        <dbReference type="EMBL" id="QVJ00359.1"/>
    </source>
</evidence>
<accession>A0A975L6L6</accession>
<dbReference type="KEGG" id="nec:KGD82_16495"/>
<dbReference type="EMBL" id="CP074402">
    <property type="protein sequence ID" value="QVJ00359.1"/>
    <property type="molecule type" value="Genomic_DNA"/>
</dbReference>
<sequence length="64" mass="6810">MTLTARTSALALAYLIELLELEIDLATDDGVCVDCEDAEAGACGECGAPDEQWEYTTPVGVWEA</sequence>
<dbReference type="Proteomes" id="UP000682416">
    <property type="component" value="Chromosome"/>
</dbReference>
<proteinExistence type="predicted"/>
<keyword evidence="2" id="KW-1185">Reference proteome</keyword>
<dbReference type="AlphaFoldDB" id="A0A975L6L6"/>
<gene>
    <name evidence="1" type="ORF">KGD82_16495</name>
</gene>